<comment type="subunit">
    <text evidence="10">Homodimer; disulfide-linked. Interacts with PDGFRB homodimers, and with heterodimers formed by PDGFRA and PDGFRB.</text>
</comment>
<dbReference type="Gene3D" id="2.60.120.290">
    <property type="entry name" value="Spermadhesin, CUB domain"/>
    <property type="match status" value="1"/>
</dbReference>
<dbReference type="GO" id="GO:0005615">
    <property type="term" value="C:extracellular space"/>
    <property type="evidence" value="ECO:0007669"/>
    <property type="project" value="TreeGrafter"/>
</dbReference>
<dbReference type="CDD" id="cd00135">
    <property type="entry name" value="PDGF"/>
    <property type="match status" value="1"/>
</dbReference>
<comment type="similarity">
    <text evidence="2">Belongs to the PDGF/VEGF growth factor family.</text>
</comment>
<dbReference type="GO" id="GO:0030335">
    <property type="term" value="P:positive regulation of cell migration"/>
    <property type="evidence" value="ECO:0007669"/>
    <property type="project" value="TreeGrafter"/>
</dbReference>
<dbReference type="InterPro" id="IPR029034">
    <property type="entry name" value="Cystine-knot_cytokine"/>
</dbReference>
<keyword evidence="15" id="KW-1185">Reference proteome</keyword>
<dbReference type="GO" id="GO:0016020">
    <property type="term" value="C:membrane"/>
    <property type="evidence" value="ECO:0007669"/>
    <property type="project" value="InterPro"/>
</dbReference>
<dbReference type="PANTHER" id="PTHR11633:SF4">
    <property type="entry name" value="PLATELET-DERIVED GROWTH FACTOR D"/>
    <property type="match status" value="1"/>
</dbReference>
<feature type="domain" description="CUB" evidence="12">
    <location>
        <begin position="9"/>
        <end position="136"/>
    </location>
</feature>
<dbReference type="Pfam" id="PF00431">
    <property type="entry name" value="CUB"/>
    <property type="match status" value="1"/>
</dbReference>
<evidence type="ECO:0000256" key="8">
    <source>
        <dbReference type="ARBA" id="ARBA00023180"/>
    </source>
</evidence>
<dbReference type="AlphaFoldDB" id="A0A672MG88"/>
<dbReference type="SUPFAM" id="SSF57501">
    <property type="entry name" value="Cystine-knot cytokines"/>
    <property type="match status" value="1"/>
</dbReference>
<dbReference type="GO" id="GO:0008083">
    <property type="term" value="F:growth factor activity"/>
    <property type="evidence" value="ECO:0007669"/>
    <property type="project" value="UniProtKB-KW"/>
</dbReference>
<evidence type="ECO:0000256" key="6">
    <source>
        <dbReference type="ARBA" id="ARBA00023030"/>
    </source>
</evidence>
<proteinExistence type="inferred from homology"/>
<dbReference type="InterPro" id="IPR000859">
    <property type="entry name" value="CUB_dom"/>
</dbReference>
<evidence type="ECO:0000256" key="1">
    <source>
        <dbReference type="ARBA" id="ARBA00004613"/>
    </source>
</evidence>
<keyword evidence="9" id="KW-0497">Mitogen</keyword>
<dbReference type="CDD" id="cd00041">
    <property type="entry name" value="CUB"/>
    <property type="match status" value="1"/>
</dbReference>
<evidence type="ECO:0000256" key="4">
    <source>
        <dbReference type="ARBA" id="ARBA00022525"/>
    </source>
</evidence>
<dbReference type="PANTHER" id="PTHR11633">
    <property type="entry name" value="PLATELET-DERIVED GROWTH FACTOR"/>
    <property type="match status" value="1"/>
</dbReference>
<evidence type="ECO:0000313" key="14">
    <source>
        <dbReference type="Ensembl" id="ENSSGRP00000037669.1"/>
    </source>
</evidence>
<evidence type="ECO:0000313" key="15">
    <source>
        <dbReference type="Proteomes" id="UP000472262"/>
    </source>
</evidence>
<evidence type="ECO:0000256" key="3">
    <source>
        <dbReference type="ARBA" id="ARBA00018876"/>
    </source>
</evidence>
<evidence type="ECO:0000256" key="7">
    <source>
        <dbReference type="ARBA" id="ARBA00023157"/>
    </source>
</evidence>
<dbReference type="SMART" id="SM00042">
    <property type="entry name" value="CUB"/>
    <property type="match status" value="1"/>
</dbReference>
<dbReference type="Pfam" id="PF00341">
    <property type="entry name" value="PDGF"/>
    <property type="match status" value="1"/>
</dbReference>
<dbReference type="GO" id="GO:0005161">
    <property type="term" value="F:platelet-derived growth factor receptor binding"/>
    <property type="evidence" value="ECO:0007669"/>
    <property type="project" value="TreeGrafter"/>
</dbReference>
<dbReference type="GO" id="GO:0051897">
    <property type="term" value="P:positive regulation of phosphatidylinositol 3-kinase/protein kinase B signal transduction"/>
    <property type="evidence" value="ECO:0007669"/>
    <property type="project" value="TreeGrafter"/>
</dbReference>
<dbReference type="InterPro" id="IPR035914">
    <property type="entry name" value="Sperma_CUB_dom_sf"/>
</dbReference>
<dbReference type="GO" id="GO:0051781">
    <property type="term" value="P:positive regulation of cell division"/>
    <property type="evidence" value="ECO:0007669"/>
    <property type="project" value="UniProtKB-KW"/>
</dbReference>
<dbReference type="GO" id="GO:0008284">
    <property type="term" value="P:positive regulation of cell population proliferation"/>
    <property type="evidence" value="ECO:0007669"/>
    <property type="project" value="TreeGrafter"/>
</dbReference>
<dbReference type="Ensembl" id="ENSSGRT00000040415.1">
    <property type="protein sequence ID" value="ENSSGRP00000037669.1"/>
    <property type="gene ID" value="ENSSGRG00000020700.1"/>
</dbReference>
<evidence type="ECO:0000256" key="2">
    <source>
        <dbReference type="ARBA" id="ARBA00006686"/>
    </source>
</evidence>
<comment type="subcellular location">
    <subcellularLocation>
        <location evidence="1">Secreted</location>
    </subcellularLocation>
</comment>
<comment type="caution">
    <text evidence="11">Lacks conserved residue(s) required for the propagation of feature annotation.</text>
</comment>
<gene>
    <name evidence="14" type="primary">LOC107560832</name>
</gene>
<dbReference type="PROSITE" id="PS01180">
    <property type="entry name" value="CUB"/>
    <property type="match status" value="1"/>
</dbReference>
<dbReference type="InterPro" id="IPR000072">
    <property type="entry name" value="PDGF/VEGF_dom"/>
</dbReference>
<dbReference type="PROSITE" id="PS50278">
    <property type="entry name" value="PDGF_2"/>
    <property type="match status" value="1"/>
</dbReference>
<sequence length="303" mass="34584">MNSDHFTKNSNRLTDLYRKEEVIMVKSGGHIQSPRFPNSYPRNLLLSWKLLSPPHTRILLEFDAQFGLEEAENGVCRYDYVEVEDISETSTIIWGRWCGQRAPSRISSKTNLIKITFKSDDYFVAKPGFKICYSLLDRSPLASLTNWEAVTVMSFDGLYGCSKPVHLALSLSVDLDRLYDDVKQYSCTPRNFSVNLREELKATNTVFFPRCLLVQRCGGNCACGTDNWNSCSCSAGKIVKKLHEVLKFSPGPSFYRKKTHAQWILEEIHLQHHERCDCVCQSRPPRCTHTHTHTRIATGHAST</sequence>
<evidence type="ECO:0000256" key="11">
    <source>
        <dbReference type="PROSITE-ProRule" id="PRU00059"/>
    </source>
</evidence>
<dbReference type="Gene3D" id="2.10.90.10">
    <property type="entry name" value="Cystine-knot cytokines"/>
    <property type="match status" value="1"/>
</dbReference>
<feature type="domain" description="Platelet-derived growth factor (PDGF) family profile" evidence="13">
    <location>
        <begin position="174"/>
        <end position="278"/>
    </location>
</feature>
<evidence type="ECO:0000256" key="5">
    <source>
        <dbReference type="ARBA" id="ARBA00022685"/>
    </source>
</evidence>
<keyword evidence="6" id="KW-0339">Growth factor</keyword>
<evidence type="ECO:0000256" key="9">
    <source>
        <dbReference type="ARBA" id="ARBA00023246"/>
    </source>
</evidence>
<keyword evidence="8" id="KW-0325">Glycoprotein</keyword>
<dbReference type="GO" id="GO:0048008">
    <property type="term" value="P:platelet-derived growth factor receptor signaling pathway"/>
    <property type="evidence" value="ECO:0007669"/>
    <property type="project" value="TreeGrafter"/>
</dbReference>
<keyword evidence="5" id="KW-0165">Cleavage on pair of basic residues</keyword>
<protein>
    <recommendedName>
        <fullName evidence="3">Platelet-derived growth factor D</fullName>
    </recommendedName>
</protein>
<keyword evidence="7" id="KW-1015">Disulfide bond</keyword>
<evidence type="ECO:0000259" key="13">
    <source>
        <dbReference type="PROSITE" id="PS50278"/>
    </source>
</evidence>
<evidence type="ECO:0000259" key="12">
    <source>
        <dbReference type="PROSITE" id="PS01180"/>
    </source>
</evidence>
<dbReference type="SUPFAM" id="SSF49854">
    <property type="entry name" value="Spermadhesin, CUB domain"/>
    <property type="match status" value="1"/>
</dbReference>
<dbReference type="GO" id="GO:0070374">
    <property type="term" value="P:positive regulation of ERK1 and ERK2 cascade"/>
    <property type="evidence" value="ECO:0007669"/>
    <property type="project" value="TreeGrafter"/>
</dbReference>
<organism evidence="14 15">
    <name type="scientific">Sinocyclocheilus grahami</name>
    <name type="common">Dianchi golden-line fish</name>
    <name type="synonym">Barbus grahami</name>
    <dbReference type="NCBI Taxonomy" id="75366"/>
    <lineage>
        <taxon>Eukaryota</taxon>
        <taxon>Metazoa</taxon>
        <taxon>Chordata</taxon>
        <taxon>Craniata</taxon>
        <taxon>Vertebrata</taxon>
        <taxon>Euteleostomi</taxon>
        <taxon>Actinopterygii</taxon>
        <taxon>Neopterygii</taxon>
        <taxon>Teleostei</taxon>
        <taxon>Ostariophysi</taxon>
        <taxon>Cypriniformes</taxon>
        <taxon>Cyprinidae</taxon>
        <taxon>Cyprininae</taxon>
        <taxon>Sinocyclocheilus</taxon>
    </lineage>
</organism>
<name>A0A672MG88_SINGR</name>
<reference evidence="14" key="1">
    <citation type="submission" date="2025-08" db="UniProtKB">
        <authorList>
            <consortium name="Ensembl"/>
        </authorList>
    </citation>
    <scope>IDENTIFICATION</scope>
</reference>
<reference evidence="14" key="2">
    <citation type="submission" date="2025-09" db="UniProtKB">
        <authorList>
            <consortium name="Ensembl"/>
        </authorList>
    </citation>
    <scope>IDENTIFICATION</scope>
</reference>
<keyword evidence="4" id="KW-0964">Secreted</keyword>
<dbReference type="Proteomes" id="UP000472262">
    <property type="component" value="Unassembled WGS sequence"/>
</dbReference>
<evidence type="ECO:0000256" key="10">
    <source>
        <dbReference type="ARBA" id="ARBA00026039"/>
    </source>
</evidence>
<accession>A0A672MG88</accession>